<protein>
    <submittedName>
        <fullName evidence="1">Uncharacterized protein</fullName>
    </submittedName>
</protein>
<dbReference type="AlphaFoldDB" id="A0AAI9YCW0"/>
<name>A0AAI9YCW0_9PEZI</name>
<dbReference type="EMBL" id="MPDP01000007">
    <property type="protein sequence ID" value="KAK1497668.1"/>
    <property type="molecule type" value="Genomic_DNA"/>
</dbReference>
<proteinExistence type="predicted"/>
<reference evidence="1" key="1">
    <citation type="submission" date="2016-11" db="EMBL/GenBank/DDBJ databases">
        <title>The genome sequence of Colletotrichum cuscutae.</title>
        <authorList>
            <person name="Baroncelli R."/>
        </authorList>
    </citation>
    <scope>NUCLEOTIDE SEQUENCE</scope>
    <source>
        <strain evidence="1">IMI 304802</strain>
    </source>
</reference>
<organism evidence="1 2">
    <name type="scientific">Colletotrichum cuscutae</name>
    <dbReference type="NCBI Taxonomy" id="1209917"/>
    <lineage>
        <taxon>Eukaryota</taxon>
        <taxon>Fungi</taxon>
        <taxon>Dikarya</taxon>
        <taxon>Ascomycota</taxon>
        <taxon>Pezizomycotina</taxon>
        <taxon>Sordariomycetes</taxon>
        <taxon>Hypocreomycetidae</taxon>
        <taxon>Glomerellales</taxon>
        <taxon>Glomerellaceae</taxon>
        <taxon>Colletotrichum</taxon>
        <taxon>Colletotrichum acutatum species complex</taxon>
    </lineage>
</organism>
<evidence type="ECO:0000313" key="1">
    <source>
        <dbReference type="EMBL" id="KAK1497668.1"/>
    </source>
</evidence>
<sequence length="93" mass="10758">MGYSLHFLLPLSISLFFSLCLGFSRPFCPSFFFFFFLSSTPLRLSVPRTLHTTISLPPLCFLHHTLYPDLSLPLPQLYFPSRSHRGPEFVPYT</sequence>
<accession>A0AAI9YCW0</accession>
<comment type="caution">
    <text evidence="1">The sequence shown here is derived from an EMBL/GenBank/DDBJ whole genome shotgun (WGS) entry which is preliminary data.</text>
</comment>
<gene>
    <name evidence="1" type="ORF">CCUS01_13061</name>
</gene>
<keyword evidence="2" id="KW-1185">Reference proteome</keyword>
<evidence type="ECO:0000313" key="2">
    <source>
        <dbReference type="Proteomes" id="UP001239213"/>
    </source>
</evidence>
<dbReference type="Proteomes" id="UP001239213">
    <property type="component" value="Unassembled WGS sequence"/>
</dbReference>